<name>A0A557SZJ6_9ARCH</name>
<dbReference type="EMBL" id="VOAH01000001">
    <property type="protein sequence ID" value="TVP42016.1"/>
    <property type="molecule type" value="Genomic_DNA"/>
</dbReference>
<accession>A0A557SZJ6</accession>
<evidence type="ECO:0000313" key="2">
    <source>
        <dbReference type="Proteomes" id="UP000315289"/>
    </source>
</evidence>
<protein>
    <submittedName>
        <fullName evidence="1">Uncharacterized protein</fullName>
    </submittedName>
</protein>
<gene>
    <name evidence="1" type="ORF">NARC_10422</name>
</gene>
<keyword evidence="2" id="KW-1185">Reference proteome</keyword>
<sequence>MMSIQSQSLQTILNHESQNSNVMEHMLLVRAHQTVQFLKIGYRNKIIFMNNKNMKLKVINF</sequence>
<dbReference type="Proteomes" id="UP000315289">
    <property type="component" value="Unassembled WGS sequence"/>
</dbReference>
<dbReference type="AlphaFoldDB" id="A0A557SZJ6"/>
<comment type="caution">
    <text evidence="1">The sequence shown here is derived from an EMBL/GenBank/DDBJ whole genome shotgun (WGS) entry which is preliminary data.</text>
</comment>
<organism evidence="1 2">
    <name type="scientific">Candidatus Nitrosocosmicus arcticus</name>
    <dbReference type="NCBI Taxonomy" id="2035267"/>
    <lineage>
        <taxon>Archaea</taxon>
        <taxon>Nitrososphaerota</taxon>
        <taxon>Nitrososphaeria</taxon>
        <taxon>Nitrososphaerales</taxon>
        <taxon>Nitrososphaeraceae</taxon>
        <taxon>Candidatus Nitrosocosmicus</taxon>
    </lineage>
</organism>
<reference evidence="1 2" key="1">
    <citation type="journal article" date="2019" name="Front. Microbiol.">
        <title>Ammonia Oxidation by the Arctic Terrestrial Thaumarchaeote Candidatus Nitrosocosmicus arcticus Is Stimulated by Increasing Temperatures.</title>
        <authorList>
            <person name="Alves R.J.E."/>
            <person name="Kerou M."/>
            <person name="Zappe A."/>
            <person name="Bittner R."/>
            <person name="Abby S.S."/>
            <person name="Schmidt H.A."/>
            <person name="Pfeifer K."/>
            <person name="Schleper C."/>
        </authorList>
    </citation>
    <scope>NUCLEOTIDE SEQUENCE [LARGE SCALE GENOMIC DNA]</scope>
    <source>
        <strain evidence="1 2">Kfb</strain>
    </source>
</reference>
<proteinExistence type="predicted"/>
<evidence type="ECO:0000313" key="1">
    <source>
        <dbReference type="EMBL" id="TVP42016.1"/>
    </source>
</evidence>